<dbReference type="InterPro" id="IPR017853">
    <property type="entry name" value="GH"/>
</dbReference>
<dbReference type="PROSITE" id="PS51910">
    <property type="entry name" value="GH18_2"/>
    <property type="match status" value="1"/>
</dbReference>
<dbReference type="GO" id="GO:0008843">
    <property type="term" value="F:endochitinase activity"/>
    <property type="evidence" value="ECO:0007669"/>
    <property type="project" value="UniProtKB-EC"/>
</dbReference>
<accession>A0A9P5N4J5</accession>
<organism evidence="11 12">
    <name type="scientific">Russula ochroleuca</name>
    <dbReference type="NCBI Taxonomy" id="152965"/>
    <lineage>
        <taxon>Eukaryota</taxon>
        <taxon>Fungi</taxon>
        <taxon>Dikarya</taxon>
        <taxon>Basidiomycota</taxon>
        <taxon>Agaricomycotina</taxon>
        <taxon>Agaricomycetes</taxon>
        <taxon>Russulales</taxon>
        <taxon>Russulaceae</taxon>
        <taxon>Russula</taxon>
    </lineage>
</organism>
<keyword evidence="12" id="KW-1185">Reference proteome</keyword>
<evidence type="ECO:0000259" key="10">
    <source>
        <dbReference type="PROSITE" id="PS51910"/>
    </source>
</evidence>
<evidence type="ECO:0000313" key="12">
    <source>
        <dbReference type="Proteomes" id="UP000759537"/>
    </source>
</evidence>
<dbReference type="GO" id="GO:0000272">
    <property type="term" value="P:polysaccharide catabolic process"/>
    <property type="evidence" value="ECO:0007669"/>
    <property type="project" value="UniProtKB-KW"/>
</dbReference>
<dbReference type="InterPro" id="IPR001223">
    <property type="entry name" value="Glyco_hydro18_cat"/>
</dbReference>
<keyword evidence="6 8" id="KW-0326">Glycosidase</keyword>
<feature type="domain" description="GH18" evidence="10">
    <location>
        <begin position="1"/>
        <end position="263"/>
    </location>
</feature>
<dbReference type="PROSITE" id="PS01095">
    <property type="entry name" value="GH18_1"/>
    <property type="match status" value="1"/>
</dbReference>
<comment type="caution">
    <text evidence="11">The sequence shown here is derived from an EMBL/GenBank/DDBJ whole genome shotgun (WGS) entry which is preliminary data.</text>
</comment>
<comment type="similarity">
    <text evidence="9">Belongs to the glycosyl hydrolase 18 family.</text>
</comment>
<dbReference type="Gene3D" id="3.20.20.80">
    <property type="entry name" value="Glycosidases"/>
    <property type="match status" value="1"/>
</dbReference>
<evidence type="ECO:0000256" key="7">
    <source>
        <dbReference type="ARBA" id="ARBA00023326"/>
    </source>
</evidence>
<dbReference type="EC" id="3.2.1.14" evidence="2"/>
<dbReference type="InterPro" id="IPR050542">
    <property type="entry name" value="Glycosyl_Hydrlase18_Chitinase"/>
</dbReference>
<keyword evidence="3 8" id="KW-0378">Hydrolase</keyword>
<evidence type="ECO:0000256" key="3">
    <source>
        <dbReference type="ARBA" id="ARBA00022801"/>
    </source>
</evidence>
<keyword evidence="7" id="KW-0624">Polysaccharide degradation</keyword>
<dbReference type="GO" id="GO:0006032">
    <property type="term" value="P:chitin catabolic process"/>
    <property type="evidence" value="ECO:0007669"/>
    <property type="project" value="UniProtKB-KW"/>
</dbReference>
<evidence type="ECO:0000313" key="11">
    <source>
        <dbReference type="EMBL" id="KAF8485952.1"/>
    </source>
</evidence>
<comment type="catalytic activity">
    <reaction evidence="1">
        <text>Random endo-hydrolysis of N-acetyl-beta-D-glucosaminide (1-&gt;4)-beta-linkages in chitin and chitodextrins.</text>
        <dbReference type="EC" id="3.2.1.14"/>
    </reaction>
</comment>
<evidence type="ECO:0000256" key="8">
    <source>
        <dbReference type="RuleBase" id="RU000489"/>
    </source>
</evidence>
<dbReference type="Pfam" id="PF00704">
    <property type="entry name" value="Glyco_hydro_18"/>
    <property type="match status" value="1"/>
</dbReference>
<keyword evidence="4" id="KW-0146">Chitin degradation</keyword>
<dbReference type="Proteomes" id="UP000759537">
    <property type="component" value="Unassembled WGS sequence"/>
</dbReference>
<keyword evidence="5" id="KW-0119">Carbohydrate metabolism</keyword>
<gene>
    <name evidence="11" type="ORF">DFH94DRAFT_161656</name>
</gene>
<sequence length="263" mass="28178">MAYLDVAYDIDNLPSLNFANTCNVAVAFPGTDLPDCAFLASDINACQAKGKIVTLSIAGAFSDVALASDSQAEQFADTIWNLFLGGSSTMRPFGDAILDGIDLDLEGGSELYWPTFVNQIRSHTNGASKSYCITASPQCPFPDANLGSLINAVGFNAVYVQFYNNYCGLQAFNNPNDWNFAQWDNWAKTVSPNQDVKVYIGAAAGPQAATTGYVDVDTLASYAIQTREEFSSFGGVMLWDVSWAYENGNFAASLKSALSTGDS</sequence>
<dbReference type="PANTHER" id="PTHR45708">
    <property type="entry name" value="ENDOCHITINASE"/>
    <property type="match status" value="1"/>
</dbReference>
<dbReference type="PANTHER" id="PTHR45708:SF49">
    <property type="entry name" value="ENDOCHITINASE"/>
    <property type="match status" value="1"/>
</dbReference>
<dbReference type="EMBL" id="WHVB01000002">
    <property type="protein sequence ID" value="KAF8485952.1"/>
    <property type="molecule type" value="Genomic_DNA"/>
</dbReference>
<reference evidence="11" key="1">
    <citation type="submission" date="2019-10" db="EMBL/GenBank/DDBJ databases">
        <authorList>
            <consortium name="DOE Joint Genome Institute"/>
            <person name="Kuo A."/>
            <person name="Miyauchi S."/>
            <person name="Kiss E."/>
            <person name="Drula E."/>
            <person name="Kohler A."/>
            <person name="Sanchez-Garcia M."/>
            <person name="Andreopoulos B."/>
            <person name="Barry K.W."/>
            <person name="Bonito G."/>
            <person name="Buee M."/>
            <person name="Carver A."/>
            <person name="Chen C."/>
            <person name="Cichocki N."/>
            <person name="Clum A."/>
            <person name="Culley D."/>
            <person name="Crous P.W."/>
            <person name="Fauchery L."/>
            <person name="Girlanda M."/>
            <person name="Hayes R."/>
            <person name="Keri Z."/>
            <person name="LaButti K."/>
            <person name="Lipzen A."/>
            <person name="Lombard V."/>
            <person name="Magnuson J."/>
            <person name="Maillard F."/>
            <person name="Morin E."/>
            <person name="Murat C."/>
            <person name="Nolan M."/>
            <person name="Ohm R."/>
            <person name="Pangilinan J."/>
            <person name="Pereira M."/>
            <person name="Perotto S."/>
            <person name="Peter M."/>
            <person name="Riley R."/>
            <person name="Sitrit Y."/>
            <person name="Stielow B."/>
            <person name="Szollosi G."/>
            <person name="Zifcakova L."/>
            <person name="Stursova M."/>
            <person name="Spatafora J.W."/>
            <person name="Tedersoo L."/>
            <person name="Vaario L.-M."/>
            <person name="Yamada A."/>
            <person name="Yan M."/>
            <person name="Wang P."/>
            <person name="Xu J."/>
            <person name="Bruns T."/>
            <person name="Baldrian P."/>
            <person name="Vilgalys R."/>
            <person name="Henrissat B."/>
            <person name="Grigoriev I.V."/>
            <person name="Hibbett D."/>
            <person name="Nagy L.G."/>
            <person name="Martin F.M."/>
        </authorList>
    </citation>
    <scope>NUCLEOTIDE SEQUENCE</scope>
    <source>
        <strain evidence="11">Prilba</strain>
    </source>
</reference>
<evidence type="ECO:0000256" key="2">
    <source>
        <dbReference type="ARBA" id="ARBA00012729"/>
    </source>
</evidence>
<evidence type="ECO:0000256" key="6">
    <source>
        <dbReference type="ARBA" id="ARBA00023295"/>
    </source>
</evidence>
<protein>
    <recommendedName>
        <fullName evidence="2">chitinase</fullName>
        <ecNumber evidence="2">3.2.1.14</ecNumber>
    </recommendedName>
</protein>
<evidence type="ECO:0000256" key="9">
    <source>
        <dbReference type="RuleBase" id="RU004453"/>
    </source>
</evidence>
<dbReference type="OrthoDB" id="6020543at2759"/>
<dbReference type="AlphaFoldDB" id="A0A9P5N4J5"/>
<reference evidence="11" key="2">
    <citation type="journal article" date="2020" name="Nat. Commun.">
        <title>Large-scale genome sequencing of mycorrhizal fungi provides insights into the early evolution of symbiotic traits.</title>
        <authorList>
            <person name="Miyauchi S."/>
            <person name="Kiss E."/>
            <person name="Kuo A."/>
            <person name="Drula E."/>
            <person name="Kohler A."/>
            <person name="Sanchez-Garcia M."/>
            <person name="Morin E."/>
            <person name="Andreopoulos B."/>
            <person name="Barry K.W."/>
            <person name="Bonito G."/>
            <person name="Buee M."/>
            <person name="Carver A."/>
            <person name="Chen C."/>
            <person name="Cichocki N."/>
            <person name="Clum A."/>
            <person name="Culley D."/>
            <person name="Crous P.W."/>
            <person name="Fauchery L."/>
            <person name="Girlanda M."/>
            <person name="Hayes R.D."/>
            <person name="Keri Z."/>
            <person name="LaButti K."/>
            <person name="Lipzen A."/>
            <person name="Lombard V."/>
            <person name="Magnuson J."/>
            <person name="Maillard F."/>
            <person name="Murat C."/>
            <person name="Nolan M."/>
            <person name="Ohm R.A."/>
            <person name="Pangilinan J."/>
            <person name="Pereira M.F."/>
            <person name="Perotto S."/>
            <person name="Peter M."/>
            <person name="Pfister S."/>
            <person name="Riley R."/>
            <person name="Sitrit Y."/>
            <person name="Stielow J.B."/>
            <person name="Szollosi G."/>
            <person name="Zifcakova L."/>
            <person name="Stursova M."/>
            <person name="Spatafora J.W."/>
            <person name="Tedersoo L."/>
            <person name="Vaario L.M."/>
            <person name="Yamada A."/>
            <person name="Yan M."/>
            <person name="Wang P."/>
            <person name="Xu J."/>
            <person name="Bruns T."/>
            <person name="Baldrian P."/>
            <person name="Vilgalys R."/>
            <person name="Dunand C."/>
            <person name="Henrissat B."/>
            <person name="Grigoriev I.V."/>
            <person name="Hibbett D."/>
            <person name="Nagy L.G."/>
            <person name="Martin F.M."/>
        </authorList>
    </citation>
    <scope>NUCLEOTIDE SEQUENCE</scope>
    <source>
        <strain evidence="11">Prilba</strain>
    </source>
</reference>
<evidence type="ECO:0000256" key="5">
    <source>
        <dbReference type="ARBA" id="ARBA00023277"/>
    </source>
</evidence>
<evidence type="ECO:0000256" key="4">
    <source>
        <dbReference type="ARBA" id="ARBA00023024"/>
    </source>
</evidence>
<evidence type="ECO:0000256" key="1">
    <source>
        <dbReference type="ARBA" id="ARBA00000822"/>
    </source>
</evidence>
<dbReference type="InterPro" id="IPR001579">
    <property type="entry name" value="Glyco_hydro_18_chit_AS"/>
</dbReference>
<name>A0A9P5N4J5_9AGAM</name>
<dbReference type="GO" id="GO:0005576">
    <property type="term" value="C:extracellular region"/>
    <property type="evidence" value="ECO:0007669"/>
    <property type="project" value="TreeGrafter"/>
</dbReference>
<proteinExistence type="inferred from homology"/>
<dbReference type="SUPFAM" id="SSF51445">
    <property type="entry name" value="(Trans)glycosidases"/>
    <property type="match status" value="1"/>
</dbReference>